<proteinExistence type="inferred from homology"/>
<dbReference type="InterPro" id="IPR016039">
    <property type="entry name" value="Thiolase-like"/>
</dbReference>
<evidence type="ECO:0000256" key="1">
    <source>
        <dbReference type="ARBA" id="ARBA00008467"/>
    </source>
</evidence>
<dbReference type="AlphaFoldDB" id="A0A9R1CBY4"/>
<dbReference type="RefSeq" id="WP_223928573.1">
    <property type="nucleotide sequence ID" value="NZ_BPTU01000002.1"/>
</dbReference>
<comment type="caution">
    <text evidence="5">The sequence shown here is derived from an EMBL/GenBank/DDBJ whole genome shotgun (WGS) entry which is preliminary data.</text>
</comment>
<keyword evidence="2 3" id="KW-0808">Transferase</keyword>
<dbReference type="InterPro" id="IPR020841">
    <property type="entry name" value="PKS_Beta-ketoAc_synthase_dom"/>
</dbReference>
<dbReference type="PANTHER" id="PTHR11712:SF336">
    <property type="entry name" value="3-OXOACYL-[ACYL-CARRIER-PROTEIN] SYNTHASE, MITOCHONDRIAL"/>
    <property type="match status" value="1"/>
</dbReference>
<dbReference type="InterPro" id="IPR000794">
    <property type="entry name" value="Beta-ketoacyl_synthase"/>
</dbReference>
<name>A0A9R1CBY4_9BACT</name>
<accession>A0A9R1CBY4</accession>
<feature type="domain" description="Ketosynthase family 3 (KS3)" evidence="4">
    <location>
        <begin position="1"/>
        <end position="368"/>
    </location>
</feature>
<evidence type="ECO:0000313" key="6">
    <source>
        <dbReference type="Proteomes" id="UP000825483"/>
    </source>
</evidence>
<gene>
    <name evidence="5" type="ORF">PRLR5076_26540</name>
</gene>
<evidence type="ECO:0000256" key="2">
    <source>
        <dbReference type="ARBA" id="ARBA00022679"/>
    </source>
</evidence>
<dbReference type="Pfam" id="PF02801">
    <property type="entry name" value="Ketoacyl-synt_C"/>
    <property type="match status" value="1"/>
</dbReference>
<keyword evidence="6" id="KW-1185">Reference proteome</keyword>
<evidence type="ECO:0000256" key="3">
    <source>
        <dbReference type="RuleBase" id="RU003694"/>
    </source>
</evidence>
<dbReference type="GO" id="GO:0006633">
    <property type="term" value="P:fatty acid biosynthetic process"/>
    <property type="evidence" value="ECO:0007669"/>
    <property type="project" value="TreeGrafter"/>
</dbReference>
<dbReference type="GO" id="GO:0004315">
    <property type="term" value="F:3-oxoacyl-[acyl-carrier-protein] synthase activity"/>
    <property type="evidence" value="ECO:0007669"/>
    <property type="project" value="TreeGrafter"/>
</dbReference>
<reference evidence="5" key="1">
    <citation type="journal article" date="2022" name="Int. J. Syst. Evol. Microbiol.">
        <title>Prevotella lacticifex sp. nov., isolated from the rumen of cows.</title>
        <authorList>
            <person name="Shinkai T."/>
            <person name="Ikeyama N."/>
            <person name="Kumagai M."/>
            <person name="Ohmori H."/>
            <person name="Sakamoto M."/>
            <person name="Ohkuma M."/>
            <person name="Mitsumori M."/>
        </authorList>
    </citation>
    <scope>NUCLEOTIDE SEQUENCE</scope>
    <source>
        <strain evidence="5">R5076</strain>
    </source>
</reference>
<dbReference type="InterPro" id="IPR014030">
    <property type="entry name" value="Ketoacyl_synth_N"/>
</dbReference>
<dbReference type="Pfam" id="PF00109">
    <property type="entry name" value="ketoacyl-synt"/>
    <property type="match status" value="1"/>
</dbReference>
<evidence type="ECO:0000259" key="4">
    <source>
        <dbReference type="PROSITE" id="PS52004"/>
    </source>
</evidence>
<comment type="similarity">
    <text evidence="1 3">Belongs to the thiolase-like superfamily. Beta-ketoacyl-ACP synthases family.</text>
</comment>
<dbReference type="PROSITE" id="PS52004">
    <property type="entry name" value="KS3_2"/>
    <property type="match status" value="1"/>
</dbReference>
<dbReference type="EMBL" id="BPUB01000002">
    <property type="protein sequence ID" value="GJG59803.1"/>
    <property type="molecule type" value="Genomic_DNA"/>
</dbReference>
<sequence>MITVLSHNIISPLGSTTEDNFRSVLRQQTAVRQWHGRFGPVGDFCASLFDDGSGATDGPAGLSRLERLALRSIRAALKGTDVDTASDRTLLVLSTTKGNVEWLADGIHPLERALPDSSARMIATALGVTTAPIVVDNACVSGLAALTTAWRLLMMGRYDRAIVCGVEVQSKFIISGFQSLKAVSPLPCRPFDIDRMGLNLGEAAATIVLGRGDDKEHGWKIVDGCQRNDAYHLSAPSKTGLGARMALTQAVGDYPADDIAFISPHGTATLFNDQMESVAIAGAGLGKVPVAGLKGYYGHTMGACGVMETALSMCAVDNGIVPSTMGFAELGVSGRITVAANAAPTSRKGFVKMLSGFGGCNAAMLLSSNKNAADRATADCHEDGPLQAKHNVHITESTVCIDGKVMPTHAVGRQMLTEIYKGVVGDYPRFYKMDLLSRLGFVATELLLRAEGGVRFVERSDRAVVLVGHSGSVLADMNYLSSISDADDYFPSPERFVYTLPNIVTGEIAIRNKYHGETGFYLLADRNDAFVDDILRSAFCDRGTNSVVGGWIECGSETAFEADLSIFERKADGGGRPAATK</sequence>
<dbReference type="SUPFAM" id="SSF53901">
    <property type="entry name" value="Thiolase-like"/>
    <property type="match status" value="1"/>
</dbReference>
<protein>
    <recommendedName>
        <fullName evidence="4">Ketosynthase family 3 (KS3) domain-containing protein</fullName>
    </recommendedName>
</protein>
<evidence type="ECO:0000313" key="5">
    <source>
        <dbReference type="EMBL" id="GJG59803.1"/>
    </source>
</evidence>
<dbReference type="InterPro" id="IPR014031">
    <property type="entry name" value="Ketoacyl_synth_C"/>
</dbReference>
<dbReference type="Proteomes" id="UP000825483">
    <property type="component" value="Unassembled WGS sequence"/>
</dbReference>
<dbReference type="Gene3D" id="3.40.47.10">
    <property type="match status" value="1"/>
</dbReference>
<dbReference type="GeneID" id="72466155"/>
<organism evidence="5 6">
    <name type="scientific">Prevotella lacticifex</name>
    <dbReference type="NCBI Taxonomy" id="2854755"/>
    <lineage>
        <taxon>Bacteria</taxon>
        <taxon>Pseudomonadati</taxon>
        <taxon>Bacteroidota</taxon>
        <taxon>Bacteroidia</taxon>
        <taxon>Bacteroidales</taxon>
        <taxon>Prevotellaceae</taxon>
        <taxon>Prevotella</taxon>
    </lineage>
</organism>
<dbReference type="PANTHER" id="PTHR11712">
    <property type="entry name" value="POLYKETIDE SYNTHASE-RELATED"/>
    <property type="match status" value="1"/>
</dbReference>